<dbReference type="InterPro" id="IPR000834">
    <property type="entry name" value="Peptidase_M14"/>
</dbReference>
<evidence type="ECO:0000256" key="9">
    <source>
        <dbReference type="ARBA" id="ARBA00023180"/>
    </source>
</evidence>
<dbReference type="EMBL" id="BMHQ01000005">
    <property type="protein sequence ID" value="GGE15704.1"/>
    <property type="molecule type" value="Genomic_DNA"/>
</dbReference>
<evidence type="ECO:0000256" key="6">
    <source>
        <dbReference type="ARBA" id="ARBA00022729"/>
    </source>
</evidence>
<evidence type="ECO:0000256" key="7">
    <source>
        <dbReference type="ARBA" id="ARBA00022801"/>
    </source>
</evidence>
<evidence type="ECO:0000256" key="5">
    <source>
        <dbReference type="ARBA" id="ARBA00022670"/>
    </source>
</evidence>
<dbReference type="Proteomes" id="UP000625210">
    <property type="component" value="Unassembled WGS sequence"/>
</dbReference>
<keyword evidence="8" id="KW-0843">Virulence</keyword>
<evidence type="ECO:0000256" key="2">
    <source>
        <dbReference type="ARBA" id="ARBA00004613"/>
    </source>
</evidence>
<dbReference type="GO" id="GO:0006508">
    <property type="term" value="P:proteolysis"/>
    <property type="evidence" value="ECO:0007669"/>
    <property type="project" value="UniProtKB-KW"/>
</dbReference>
<comment type="caution">
    <text evidence="13">The sequence shown here is derived from an EMBL/GenBank/DDBJ whole genome shotgun (WGS) entry which is preliminary data.</text>
</comment>
<protein>
    <recommendedName>
        <fullName evidence="12">Peptidase M14 domain-containing protein</fullName>
    </recommendedName>
</protein>
<feature type="active site" description="Proton donor/acceptor" evidence="10">
    <location>
        <position position="311"/>
    </location>
</feature>
<gene>
    <name evidence="13" type="ORF">GCM10011571_16680</name>
</gene>
<accession>A0A8J2VHT1</accession>
<feature type="chain" id="PRO_5035269514" description="Peptidase M14 domain-containing protein" evidence="11">
    <location>
        <begin position="29"/>
        <end position="540"/>
    </location>
</feature>
<evidence type="ECO:0000256" key="8">
    <source>
        <dbReference type="ARBA" id="ARBA00023026"/>
    </source>
</evidence>
<organism evidence="13 14">
    <name type="scientific">Marinithermofilum abyssi</name>
    <dbReference type="NCBI Taxonomy" id="1571185"/>
    <lineage>
        <taxon>Bacteria</taxon>
        <taxon>Bacillati</taxon>
        <taxon>Bacillota</taxon>
        <taxon>Bacilli</taxon>
        <taxon>Bacillales</taxon>
        <taxon>Thermoactinomycetaceae</taxon>
        <taxon>Marinithermofilum</taxon>
    </lineage>
</organism>
<reference evidence="13" key="2">
    <citation type="submission" date="2020-09" db="EMBL/GenBank/DDBJ databases">
        <authorList>
            <person name="Sun Q."/>
            <person name="Zhou Y."/>
        </authorList>
    </citation>
    <scope>NUCLEOTIDE SEQUENCE</scope>
    <source>
        <strain evidence="13">CGMCC 1.15179</strain>
    </source>
</reference>
<evidence type="ECO:0000256" key="10">
    <source>
        <dbReference type="PROSITE-ProRule" id="PRU01379"/>
    </source>
</evidence>
<dbReference type="Gene3D" id="3.40.630.10">
    <property type="entry name" value="Zn peptidases"/>
    <property type="match status" value="1"/>
</dbReference>
<evidence type="ECO:0000259" key="12">
    <source>
        <dbReference type="PROSITE" id="PS52035"/>
    </source>
</evidence>
<dbReference type="SMART" id="SM00631">
    <property type="entry name" value="Zn_pept"/>
    <property type="match status" value="1"/>
</dbReference>
<evidence type="ECO:0000256" key="1">
    <source>
        <dbReference type="ARBA" id="ARBA00001947"/>
    </source>
</evidence>
<proteinExistence type="inferred from homology"/>
<name>A0A8J2VHT1_9BACL</name>
<evidence type="ECO:0000256" key="4">
    <source>
        <dbReference type="ARBA" id="ARBA00022525"/>
    </source>
</evidence>
<dbReference type="CDD" id="cd06242">
    <property type="entry name" value="M14-like"/>
    <property type="match status" value="1"/>
</dbReference>
<comment type="similarity">
    <text evidence="3 10">Belongs to the peptidase M14 family.</text>
</comment>
<keyword evidence="14" id="KW-1185">Reference proteome</keyword>
<feature type="domain" description="Peptidase M14" evidence="12">
    <location>
        <begin position="67"/>
        <end position="347"/>
    </location>
</feature>
<dbReference type="GO" id="GO:0005615">
    <property type="term" value="C:extracellular space"/>
    <property type="evidence" value="ECO:0007669"/>
    <property type="project" value="TreeGrafter"/>
</dbReference>
<keyword evidence="7" id="KW-0378">Hydrolase</keyword>
<evidence type="ECO:0000313" key="13">
    <source>
        <dbReference type="EMBL" id="GGE15704.1"/>
    </source>
</evidence>
<keyword evidence="5" id="KW-0645">Protease</keyword>
<evidence type="ECO:0000313" key="14">
    <source>
        <dbReference type="Proteomes" id="UP000625210"/>
    </source>
</evidence>
<dbReference type="RefSeq" id="WP_188647434.1">
    <property type="nucleotide sequence ID" value="NZ_BMHQ01000005.1"/>
</dbReference>
<evidence type="ECO:0000256" key="3">
    <source>
        <dbReference type="ARBA" id="ARBA00005988"/>
    </source>
</evidence>
<comment type="subcellular location">
    <subcellularLocation>
        <location evidence="2">Secreted</location>
    </subcellularLocation>
</comment>
<dbReference type="GO" id="GO:0008270">
    <property type="term" value="F:zinc ion binding"/>
    <property type="evidence" value="ECO:0007669"/>
    <property type="project" value="InterPro"/>
</dbReference>
<dbReference type="PANTHER" id="PTHR11705">
    <property type="entry name" value="PROTEASE FAMILY M14 CARBOXYPEPTIDASE A,B"/>
    <property type="match status" value="1"/>
</dbReference>
<dbReference type="PANTHER" id="PTHR11705:SF83">
    <property type="entry name" value="INACTIVE METALLOCARBOXYPEPTIDASE ECM14"/>
    <property type="match status" value="1"/>
</dbReference>
<dbReference type="PROSITE" id="PS52035">
    <property type="entry name" value="PEPTIDASE_M14"/>
    <property type="match status" value="1"/>
</dbReference>
<keyword evidence="6 11" id="KW-0732">Signal</keyword>
<keyword evidence="9" id="KW-0325">Glycoprotein</keyword>
<reference evidence="13" key="1">
    <citation type="journal article" date="2014" name="Int. J. Syst. Evol. Microbiol.">
        <title>Complete genome sequence of Corynebacterium casei LMG S-19264T (=DSM 44701T), isolated from a smear-ripened cheese.</title>
        <authorList>
            <consortium name="US DOE Joint Genome Institute (JGI-PGF)"/>
            <person name="Walter F."/>
            <person name="Albersmeier A."/>
            <person name="Kalinowski J."/>
            <person name="Ruckert C."/>
        </authorList>
    </citation>
    <scope>NUCLEOTIDE SEQUENCE</scope>
    <source>
        <strain evidence="13">CGMCC 1.15179</strain>
    </source>
</reference>
<dbReference type="GO" id="GO:0004181">
    <property type="term" value="F:metallocarboxypeptidase activity"/>
    <property type="evidence" value="ECO:0007669"/>
    <property type="project" value="InterPro"/>
</dbReference>
<feature type="signal peptide" evidence="11">
    <location>
        <begin position="1"/>
        <end position="28"/>
    </location>
</feature>
<sequence length="540" mass="60561">MVRSSKWFIVFTAVMLMVASLTLPTVQAAPETPYYGKDYSQPEQVLKLYPDPEERFETPAFNSGEERFTSQEEMLSFLHKLDERSPWTVMKTVGRSQEGREIPVLFYKRGTGKGKPTVWLQGQIHGNEPAAGEAVLVMAERLAGNYGKKLLEDINVVVVPRVNPDGSYAFQRYMANDLDGNRDHLKFDTPEVRAIHSLFNQVQPEVAIDAHEYGLSPELLKDFGKEGSLTYHDLLILSGKNLNIPEEIRTFADNTMVVRAKEALTKKGFSSSDYYTMAKKDGQLEVTEGGPEPRIGRNSFALKPSLSFLVETRGIGIGRENFLRRVAAQVTTHQSLLESVAFYADEIRSLVGGAREEIVTKGRTAGDDDKVIIQSKAKVIPNSILPVVDIAEAEVKNIPVRYFSHTDGKAVLTRERPTAYFLKPDQRDAVTRLKNAGVKVKQLERETILPVESYIVTSKETADQPYEGHPQHRVITKNVGKTVTLPKGSWIIPMNQPTANLAALALEPESTDSYVTFGFISTEEGDELPIYRYMEERDWK</sequence>
<keyword evidence="4" id="KW-0964">Secreted</keyword>
<comment type="cofactor">
    <cofactor evidence="1">
        <name>Zn(2+)</name>
        <dbReference type="ChEBI" id="CHEBI:29105"/>
    </cofactor>
</comment>
<dbReference type="Pfam" id="PF00246">
    <property type="entry name" value="Peptidase_M14"/>
    <property type="match status" value="1"/>
</dbReference>
<dbReference type="SUPFAM" id="SSF53187">
    <property type="entry name" value="Zn-dependent exopeptidases"/>
    <property type="match status" value="1"/>
</dbReference>
<dbReference type="AlphaFoldDB" id="A0A8J2VHT1"/>
<evidence type="ECO:0000256" key="11">
    <source>
        <dbReference type="SAM" id="SignalP"/>
    </source>
</evidence>